<reference evidence="3" key="1">
    <citation type="submission" date="2016-06" db="EMBL/GenBank/DDBJ databases">
        <authorList>
            <person name="Sutton G."/>
            <person name="Brinkac L."/>
            <person name="Sanka R."/>
            <person name="Adams M."/>
            <person name="Lau E."/>
            <person name="Garcia-Basteiro A."/>
            <person name="Lopez-Varela E."/>
            <person name="Palencia S."/>
        </authorList>
    </citation>
    <scope>NUCLEOTIDE SEQUENCE [LARGE SCALE GENOMIC DNA]</scope>
    <source>
        <strain evidence="3">1245139.5</strain>
    </source>
</reference>
<dbReference type="GO" id="GO:0016020">
    <property type="term" value="C:membrane"/>
    <property type="evidence" value="ECO:0007669"/>
    <property type="project" value="TreeGrafter"/>
</dbReference>
<name>A0A1A3N3X2_MYCAS</name>
<dbReference type="AlphaFoldDB" id="A0A1A3N3X2"/>
<evidence type="ECO:0000259" key="1">
    <source>
        <dbReference type="Pfam" id="PF12697"/>
    </source>
</evidence>
<gene>
    <name evidence="2" type="ORF">A5636_05280</name>
</gene>
<keyword evidence="2" id="KW-0378">Hydrolase</keyword>
<dbReference type="EMBL" id="LZLQ01000080">
    <property type="protein sequence ID" value="OBK15754.1"/>
    <property type="molecule type" value="Genomic_DNA"/>
</dbReference>
<dbReference type="InterPro" id="IPR000073">
    <property type="entry name" value="AB_hydrolase_1"/>
</dbReference>
<organism evidence="2 3">
    <name type="scientific">Mycobacterium asiaticum</name>
    <dbReference type="NCBI Taxonomy" id="1790"/>
    <lineage>
        <taxon>Bacteria</taxon>
        <taxon>Bacillati</taxon>
        <taxon>Actinomycetota</taxon>
        <taxon>Actinomycetes</taxon>
        <taxon>Mycobacteriales</taxon>
        <taxon>Mycobacteriaceae</taxon>
        <taxon>Mycobacterium</taxon>
    </lineage>
</organism>
<comment type="caution">
    <text evidence="2">The sequence shown here is derived from an EMBL/GenBank/DDBJ whole genome shotgun (WGS) entry which is preliminary data.</text>
</comment>
<dbReference type="Gene3D" id="3.40.50.1820">
    <property type="entry name" value="alpha/beta hydrolase"/>
    <property type="match status" value="1"/>
</dbReference>
<dbReference type="Proteomes" id="UP000093629">
    <property type="component" value="Unassembled WGS sequence"/>
</dbReference>
<dbReference type="PANTHER" id="PTHR43798:SF5">
    <property type="entry name" value="MONOACYLGLYCEROL LIPASE ABHD6"/>
    <property type="match status" value="1"/>
</dbReference>
<protein>
    <submittedName>
        <fullName evidence="2">Alpha/beta hydrolase</fullName>
    </submittedName>
</protein>
<keyword evidence="3" id="KW-1185">Reference proteome</keyword>
<dbReference type="OrthoDB" id="4222986at2"/>
<proteinExistence type="predicted"/>
<accession>A0A1A3N3X2</accession>
<evidence type="ECO:0000313" key="2">
    <source>
        <dbReference type="EMBL" id="OBK15754.1"/>
    </source>
</evidence>
<dbReference type="InterPro" id="IPR029058">
    <property type="entry name" value="AB_hydrolase_fold"/>
</dbReference>
<dbReference type="GO" id="GO:0046464">
    <property type="term" value="P:acylglycerol catabolic process"/>
    <property type="evidence" value="ECO:0007669"/>
    <property type="project" value="TreeGrafter"/>
</dbReference>
<feature type="domain" description="AB hydrolase-1" evidence="1">
    <location>
        <begin position="24"/>
        <end position="251"/>
    </location>
</feature>
<sequence>MGTVISPDGTAIGYESVGTGPPMLLVHGSTGTRARWSAVMPALAQRYTVYAMDRRGRGLSTTEAKPYSLAREAEDVAAVAEAAGGNVYVLGHSYGALAVLEASLIAHAFRRMMLYEPPIPTPGLDIASADSIARITTMSDPRQVLEVFYRETLQLPHSDVKDLASHEFSYVADSIRHTAGRELAQASVYRVTERHAKICVPVRMLLGSESPAYLRAATAALADCIPGATIVTLGGQGHQAIDYDPEQFVRAVLDFDPDRG</sequence>
<dbReference type="InterPro" id="IPR050266">
    <property type="entry name" value="AB_hydrolase_sf"/>
</dbReference>
<evidence type="ECO:0000313" key="3">
    <source>
        <dbReference type="Proteomes" id="UP000093629"/>
    </source>
</evidence>
<dbReference type="PANTHER" id="PTHR43798">
    <property type="entry name" value="MONOACYLGLYCEROL LIPASE"/>
    <property type="match status" value="1"/>
</dbReference>
<dbReference type="Pfam" id="PF12697">
    <property type="entry name" value="Abhydrolase_6"/>
    <property type="match status" value="1"/>
</dbReference>
<dbReference type="SUPFAM" id="SSF53474">
    <property type="entry name" value="alpha/beta-Hydrolases"/>
    <property type="match status" value="1"/>
</dbReference>
<dbReference type="GO" id="GO:0047372">
    <property type="term" value="F:monoacylglycerol lipase activity"/>
    <property type="evidence" value="ECO:0007669"/>
    <property type="project" value="TreeGrafter"/>
</dbReference>